<protein>
    <submittedName>
        <fullName evidence="2">Uncharacterized protein</fullName>
    </submittedName>
</protein>
<dbReference type="Proteomes" id="UP000005332">
    <property type="component" value="Unassembled WGS sequence"/>
</dbReference>
<evidence type="ECO:0000313" key="3">
    <source>
        <dbReference type="Proteomes" id="UP000005332"/>
    </source>
</evidence>
<keyword evidence="1" id="KW-0812">Transmembrane</keyword>
<proteinExistence type="predicted"/>
<evidence type="ECO:0000256" key="1">
    <source>
        <dbReference type="SAM" id="Phobius"/>
    </source>
</evidence>
<dbReference type="HOGENOM" id="CLU_3156574_0_0_11"/>
<keyword evidence="1" id="KW-1133">Transmembrane helix</keyword>
<name>G4CUD5_9ACTN</name>
<keyword evidence="1" id="KW-0472">Membrane</keyword>
<dbReference type="PATRIC" id="fig|997355.3.peg.141"/>
<evidence type="ECO:0000313" key="2">
    <source>
        <dbReference type="EMBL" id="EGY79076.1"/>
    </source>
</evidence>
<accession>G4CUD5</accession>
<keyword evidence="3" id="KW-1185">Reference proteome</keyword>
<organism evidence="2 3">
    <name type="scientific">Cutibacterium avidum ATCC 25577</name>
    <dbReference type="NCBI Taxonomy" id="997355"/>
    <lineage>
        <taxon>Bacteria</taxon>
        <taxon>Bacillati</taxon>
        <taxon>Actinomycetota</taxon>
        <taxon>Actinomycetes</taxon>
        <taxon>Propionibacteriales</taxon>
        <taxon>Propionibacteriaceae</taxon>
        <taxon>Cutibacterium</taxon>
    </lineage>
</organism>
<comment type="caution">
    <text evidence="2">The sequence shown here is derived from an EMBL/GenBank/DDBJ whole genome shotgun (WGS) entry which is preliminary data.</text>
</comment>
<sequence length="57" mass="6141">MGAEMDIIIMVLIAVLVLTMILRGVRKSVFIVSVMVIAALCVILLSLHATSDLGLSW</sequence>
<dbReference type="AlphaFoldDB" id="G4CUD5"/>
<feature type="transmembrane region" description="Helical" evidence="1">
    <location>
        <begin position="29"/>
        <end position="49"/>
    </location>
</feature>
<dbReference type="EMBL" id="AGBA01000003">
    <property type="protein sequence ID" value="EGY79076.1"/>
    <property type="molecule type" value="Genomic_DNA"/>
</dbReference>
<reference evidence="2 3" key="1">
    <citation type="submission" date="2011-06" db="EMBL/GenBank/DDBJ databases">
        <authorList>
            <person name="Muzny D."/>
            <person name="Qin X."/>
            <person name="Deng J."/>
            <person name="Jiang H."/>
            <person name="Liu Y."/>
            <person name="Qu J."/>
            <person name="Song X.-Z."/>
            <person name="Zhang L."/>
            <person name="Thornton R."/>
            <person name="Coyle M."/>
            <person name="Francisco L."/>
            <person name="Jackson L."/>
            <person name="Javaid M."/>
            <person name="Korchina V."/>
            <person name="Kovar C."/>
            <person name="Mata R."/>
            <person name="Mathew T."/>
            <person name="Ngo R."/>
            <person name="Nguyen L."/>
            <person name="Nguyen N."/>
            <person name="Okwuonu G."/>
            <person name="Ongeri F."/>
            <person name="Pham C."/>
            <person name="Simmons D."/>
            <person name="Wilczek-Boney K."/>
            <person name="Hale W."/>
            <person name="Jakkamsetti A."/>
            <person name="Pham P."/>
            <person name="Ruth R."/>
            <person name="San Lucas F."/>
            <person name="Warren J."/>
            <person name="Zhang J."/>
            <person name="Zhao Z."/>
            <person name="Zhou C."/>
            <person name="Zhu D."/>
            <person name="Lee S."/>
            <person name="Bess C."/>
            <person name="Blankenburg K."/>
            <person name="Forbes L."/>
            <person name="Fu Q."/>
            <person name="Gubbala S."/>
            <person name="Hirani K."/>
            <person name="Jayaseelan J.C."/>
            <person name="Lara F."/>
            <person name="Munidasa M."/>
            <person name="Palculict T."/>
            <person name="Patil S."/>
            <person name="Pu L.-L."/>
            <person name="Saada N."/>
            <person name="Tang L."/>
            <person name="Weissenberger G."/>
            <person name="Zhu Y."/>
            <person name="Hemphill L."/>
            <person name="Shang Y."/>
            <person name="Youmans B."/>
            <person name="Ayvaz T."/>
            <person name="Ross M."/>
            <person name="Santibanez J."/>
            <person name="Aqrawi P."/>
            <person name="Gross S."/>
            <person name="Joshi V."/>
            <person name="Fowler G."/>
            <person name="Nazareth L."/>
            <person name="Reid J."/>
            <person name="Worley K."/>
            <person name="Petrosino J."/>
            <person name="Highlander S."/>
            <person name="Gibbs R."/>
        </authorList>
    </citation>
    <scope>NUCLEOTIDE SEQUENCE [LARGE SCALE GENOMIC DNA]</scope>
    <source>
        <strain evidence="2 3">ATCC 25577</strain>
    </source>
</reference>
<feature type="transmembrane region" description="Helical" evidence="1">
    <location>
        <begin position="6"/>
        <end position="22"/>
    </location>
</feature>
<gene>
    <name evidence="2" type="ORF">HMPREF9153_0141</name>
</gene>